<dbReference type="InterPro" id="IPR000713">
    <property type="entry name" value="Mur_ligase_N"/>
</dbReference>
<evidence type="ECO:0000256" key="3">
    <source>
        <dbReference type="ARBA" id="ARBA00012211"/>
    </source>
</evidence>
<keyword evidence="12 14" id="KW-0961">Cell wall biogenesis/degradation</keyword>
<dbReference type="GO" id="GO:0051301">
    <property type="term" value="P:cell division"/>
    <property type="evidence" value="ECO:0007669"/>
    <property type="project" value="UniProtKB-KW"/>
</dbReference>
<dbReference type="GO" id="GO:0071555">
    <property type="term" value="P:cell wall organization"/>
    <property type="evidence" value="ECO:0007669"/>
    <property type="project" value="UniProtKB-KW"/>
</dbReference>
<dbReference type="Gene3D" id="3.40.50.720">
    <property type="entry name" value="NAD(P)-binding Rossmann-like Domain"/>
    <property type="match status" value="1"/>
</dbReference>
<evidence type="ECO:0000256" key="4">
    <source>
        <dbReference type="ARBA" id="ARBA00022490"/>
    </source>
</evidence>
<evidence type="ECO:0000256" key="13">
    <source>
        <dbReference type="ARBA" id="ARBA00047833"/>
    </source>
</evidence>
<dbReference type="OrthoDB" id="9804126at2"/>
<reference evidence="19" key="2">
    <citation type="submission" date="2019-01" db="EMBL/GenBank/DDBJ databases">
        <title>Genome sequence of Desulfonema ishimotonii strain Tokyo 01.</title>
        <authorList>
            <person name="Fukui M."/>
        </authorList>
    </citation>
    <scope>NUCLEOTIDE SEQUENCE [LARGE SCALE GENOMIC DNA]</scope>
    <source>
        <strain evidence="19">Tokyo 01</strain>
    </source>
</reference>
<dbReference type="GO" id="GO:0008763">
    <property type="term" value="F:UDP-N-acetylmuramate-L-alanine ligase activity"/>
    <property type="evidence" value="ECO:0007669"/>
    <property type="project" value="UniProtKB-UniRule"/>
</dbReference>
<evidence type="ECO:0000259" key="15">
    <source>
        <dbReference type="Pfam" id="PF01225"/>
    </source>
</evidence>
<evidence type="ECO:0000256" key="6">
    <source>
        <dbReference type="ARBA" id="ARBA00022618"/>
    </source>
</evidence>
<evidence type="ECO:0000256" key="1">
    <source>
        <dbReference type="ARBA" id="ARBA00004496"/>
    </source>
</evidence>
<keyword evidence="5 14" id="KW-0436">Ligase</keyword>
<keyword evidence="11 14" id="KW-0131">Cell cycle</keyword>
<dbReference type="InterPro" id="IPR004101">
    <property type="entry name" value="Mur_ligase_C"/>
</dbReference>
<feature type="domain" description="Mur ligase N-terminal catalytic" evidence="15">
    <location>
        <begin position="7"/>
        <end position="106"/>
    </location>
</feature>
<dbReference type="SUPFAM" id="SSF53623">
    <property type="entry name" value="MurD-like peptide ligases, catalytic domain"/>
    <property type="match status" value="1"/>
</dbReference>
<feature type="domain" description="Mur ligase central" evidence="17">
    <location>
        <begin position="110"/>
        <end position="288"/>
    </location>
</feature>
<proteinExistence type="inferred from homology"/>
<gene>
    <name evidence="14" type="primary">murC</name>
    <name evidence="18" type="ORF">DENIS_2949</name>
</gene>
<comment type="similarity">
    <text evidence="14">Belongs to the MurCDEF family.</text>
</comment>
<organism evidence="18 19">
    <name type="scientific">Desulfonema ishimotonii</name>
    <dbReference type="NCBI Taxonomy" id="45657"/>
    <lineage>
        <taxon>Bacteria</taxon>
        <taxon>Pseudomonadati</taxon>
        <taxon>Thermodesulfobacteriota</taxon>
        <taxon>Desulfobacteria</taxon>
        <taxon>Desulfobacterales</taxon>
        <taxon>Desulfococcaceae</taxon>
        <taxon>Desulfonema</taxon>
    </lineage>
</organism>
<feature type="domain" description="Mur ligase C-terminal" evidence="16">
    <location>
        <begin position="311"/>
        <end position="442"/>
    </location>
</feature>
<dbReference type="GO" id="GO:0009252">
    <property type="term" value="P:peptidoglycan biosynthetic process"/>
    <property type="evidence" value="ECO:0007669"/>
    <property type="project" value="UniProtKB-UniRule"/>
</dbReference>
<keyword evidence="7 14" id="KW-0547">Nucleotide-binding</keyword>
<evidence type="ECO:0000256" key="11">
    <source>
        <dbReference type="ARBA" id="ARBA00023306"/>
    </source>
</evidence>
<keyword evidence="10 14" id="KW-0573">Peptidoglycan synthesis</keyword>
<reference evidence="19" key="1">
    <citation type="submission" date="2017-11" db="EMBL/GenBank/DDBJ databases">
        <authorList>
            <person name="Watanabe M."/>
            <person name="Kojima H."/>
        </authorList>
    </citation>
    <scope>NUCLEOTIDE SEQUENCE [LARGE SCALE GENOMIC DNA]</scope>
    <source>
        <strain evidence="19">Tokyo 01</strain>
    </source>
</reference>
<dbReference type="EC" id="6.3.2.8" evidence="3 14"/>
<dbReference type="NCBIfam" id="TIGR01082">
    <property type="entry name" value="murC"/>
    <property type="match status" value="1"/>
</dbReference>
<accession>A0A401FYG7</accession>
<dbReference type="PANTHER" id="PTHR43445">
    <property type="entry name" value="UDP-N-ACETYLMURAMATE--L-ALANINE LIGASE-RELATED"/>
    <property type="match status" value="1"/>
</dbReference>
<dbReference type="EMBL" id="BEXT01000001">
    <property type="protein sequence ID" value="GBC61986.1"/>
    <property type="molecule type" value="Genomic_DNA"/>
</dbReference>
<protein>
    <recommendedName>
        <fullName evidence="3 14">UDP-N-acetylmuramate--L-alanine ligase</fullName>
        <ecNumber evidence="3 14">6.3.2.8</ecNumber>
    </recommendedName>
    <alternativeName>
        <fullName evidence="14">UDP-N-acetylmuramoyl-L-alanine synthetase</fullName>
    </alternativeName>
</protein>
<keyword evidence="4 14" id="KW-0963">Cytoplasm</keyword>
<dbReference type="InterPro" id="IPR013221">
    <property type="entry name" value="Mur_ligase_cen"/>
</dbReference>
<dbReference type="HAMAP" id="MF_00046">
    <property type="entry name" value="MurC"/>
    <property type="match status" value="1"/>
</dbReference>
<sequence length="467" mass="50989">MYLKKYHIHFVGIGGIGMSGIAELLLNLGYAVSGSDVRRSDITDRLEKSGGKIFTGHAGSQVRGADVVVTSSAIRPDNPEVVAAVQASIPVIPRAEMLAELMRLKYSVAVAGAHGKTTTTSIVSDILGDGGLDPTVVIGGKLKSIGSNAVLGQGDFMVAEADESDGSFLRMSPTIAVVTNIDREHLDFYKDLEDIKSVFLRFIDRIPFYGLAVLCLDNEAIQDLMPGIKKRFTTYGMSTQADFQVRNIAFEGMKSRFSVYHLGEKQGDVLLNLPGQHNVLNAMAGIAVGTELGIPFDRMKETLENIRGVQRRLEIRGEVNGITVCDDYGHHPTEIRTTLNAARESWPDRRLAVVFQPHRYSRTQALSREFTRAFYQSDLLMVLPIYAAGEDPIEGVDAQTLAEGIRMYGHKEVIYMGDARTAVAHLKETLRPGDVLLTLGAGNVWQMGEAVLEELRAAHGISEADGR</sequence>
<feature type="binding site" evidence="14">
    <location>
        <begin position="112"/>
        <end position="118"/>
    </location>
    <ligand>
        <name>ATP</name>
        <dbReference type="ChEBI" id="CHEBI:30616"/>
    </ligand>
</feature>
<dbReference type="Gene3D" id="3.90.190.20">
    <property type="entry name" value="Mur ligase, C-terminal domain"/>
    <property type="match status" value="1"/>
</dbReference>
<evidence type="ECO:0000256" key="7">
    <source>
        <dbReference type="ARBA" id="ARBA00022741"/>
    </source>
</evidence>
<dbReference type="Pfam" id="PF02875">
    <property type="entry name" value="Mur_ligase_C"/>
    <property type="match status" value="1"/>
</dbReference>
<dbReference type="Gene3D" id="3.40.1190.10">
    <property type="entry name" value="Mur-like, catalytic domain"/>
    <property type="match status" value="1"/>
</dbReference>
<dbReference type="PANTHER" id="PTHR43445:SF3">
    <property type="entry name" value="UDP-N-ACETYLMURAMATE--L-ALANINE LIGASE"/>
    <property type="match status" value="1"/>
</dbReference>
<comment type="caution">
    <text evidence="18">The sequence shown here is derived from an EMBL/GenBank/DDBJ whole genome shotgun (WGS) entry which is preliminary data.</text>
</comment>
<dbReference type="SUPFAM" id="SSF53244">
    <property type="entry name" value="MurD-like peptide ligases, peptide-binding domain"/>
    <property type="match status" value="1"/>
</dbReference>
<dbReference type="InterPro" id="IPR050061">
    <property type="entry name" value="MurCDEF_pg_biosynth"/>
</dbReference>
<keyword evidence="6 14" id="KW-0132">Cell division</keyword>
<dbReference type="Pfam" id="PF08245">
    <property type="entry name" value="Mur_ligase_M"/>
    <property type="match status" value="1"/>
</dbReference>
<evidence type="ECO:0000256" key="10">
    <source>
        <dbReference type="ARBA" id="ARBA00022984"/>
    </source>
</evidence>
<evidence type="ECO:0000256" key="5">
    <source>
        <dbReference type="ARBA" id="ARBA00022598"/>
    </source>
</evidence>
<dbReference type="RefSeq" id="WP_124329207.1">
    <property type="nucleotide sequence ID" value="NZ_BEXT01000001.1"/>
</dbReference>
<dbReference type="InterPro" id="IPR036565">
    <property type="entry name" value="Mur-like_cat_sf"/>
</dbReference>
<evidence type="ECO:0000256" key="2">
    <source>
        <dbReference type="ARBA" id="ARBA00004752"/>
    </source>
</evidence>
<comment type="catalytic activity">
    <reaction evidence="13 14">
        <text>UDP-N-acetyl-alpha-D-muramate + L-alanine + ATP = UDP-N-acetyl-alpha-D-muramoyl-L-alanine + ADP + phosphate + H(+)</text>
        <dbReference type="Rhea" id="RHEA:23372"/>
        <dbReference type="ChEBI" id="CHEBI:15378"/>
        <dbReference type="ChEBI" id="CHEBI:30616"/>
        <dbReference type="ChEBI" id="CHEBI:43474"/>
        <dbReference type="ChEBI" id="CHEBI:57972"/>
        <dbReference type="ChEBI" id="CHEBI:70757"/>
        <dbReference type="ChEBI" id="CHEBI:83898"/>
        <dbReference type="ChEBI" id="CHEBI:456216"/>
        <dbReference type="EC" id="6.3.2.8"/>
    </reaction>
</comment>
<dbReference type="InterPro" id="IPR005758">
    <property type="entry name" value="UDP-N-AcMur_Ala_ligase_MurC"/>
</dbReference>
<dbReference type="UniPathway" id="UPA00219"/>
<evidence type="ECO:0000256" key="8">
    <source>
        <dbReference type="ARBA" id="ARBA00022840"/>
    </source>
</evidence>
<keyword evidence="9 14" id="KW-0133">Cell shape</keyword>
<evidence type="ECO:0000259" key="16">
    <source>
        <dbReference type="Pfam" id="PF02875"/>
    </source>
</evidence>
<evidence type="ECO:0000256" key="12">
    <source>
        <dbReference type="ARBA" id="ARBA00023316"/>
    </source>
</evidence>
<dbReference type="GO" id="GO:0008360">
    <property type="term" value="P:regulation of cell shape"/>
    <property type="evidence" value="ECO:0007669"/>
    <property type="project" value="UniProtKB-KW"/>
</dbReference>
<dbReference type="Pfam" id="PF01225">
    <property type="entry name" value="Mur_ligase"/>
    <property type="match status" value="1"/>
</dbReference>
<dbReference type="AlphaFoldDB" id="A0A401FYG7"/>
<name>A0A401FYG7_9BACT</name>
<evidence type="ECO:0000313" key="19">
    <source>
        <dbReference type="Proteomes" id="UP000288096"/>
    </source>
</evidence>
<evidence type="ECO:0000256" key="14">
    <source>
        <dbReference type="HAMAP-Rule" id="MF_00046"/>
    </source>
</evidence>
<dbReference type="InterPro" id="IPR036615">
    <property type="entry name" value="Mur_ligase_C_dom_sf"/>
</dbReference>
<comment type="pathway">
    <text evidence="2 14">Cell wall biogenesis; peptidoglycan biosynthesis.</text>
</comment>
<dbReference type="GO" id="GO:0005737">
    <property type="term" value="C:cytoplasm"/>
    <property type="evidence" value="ECO:0007669"/>
    <property type="project" value="UniProtKB-SubCell"/>
</dbReference>
<dbReference type="GO" id="GO:0005524">
    <property type="term" value="F:ATP binding"/>
    <property type="evidence" value="ECO:0007669"/>
    <property type="project" value="UniProtKB-UniRule"/>
</dbReference>
<keyword evidence="19" id="KW-1185">Reference proteome</keyword>
<dbReference type="SUPFAM" id="SSF51984">
    <property type="entry name" value="MurCD N-terminal domain"/>
    <property type="match status" value="1"/>
</dbReference>
<evidence type="ECO:0000259" key="17">
    <source>
        <dbReference type="Pfam" id="PF08245"/>
    </source>
</evidence>
<evidence type="ECO:0000313" key="18">
    <source>
        <dbReference type="EMBL" id="GBC61986.1"/>
    </source>
</evidence>
<comment type="subcellular location">
    <subcellularLocation>
        <location evidence="1 14">Cytoplasm</location>
    </subcellularLocation>
</comment>
<dbReference type="Proteomes" id="UP000288096">
    <property type="component" value="Unassembled WGS sequence"/>
</dbReference>
<comment type="function">
    <text evidence="14">Cell wall formation.</text>
</comment>
<keyword evidence="8 14" id="KW-0067">ATP-binding</keyword>
<evidence type="ECO:0000256" key="9">
    <source>
        <dbReference type="ARBA" id="ARBA00022960"/>
    </source>
</evidence>